<evidence type="ECO:0000313" key="1">
    <source>
        <dbReference type="EMBL" id="MBO1916375.1"/>
    </source>
</evidence>
<proteinExistence type="predicted"/>
<gene>
    <name evidence="1" type="ORF">J4727_13890</name>
</gene>
<dbReference type="PANTHER" id="PTHR36699">
    <property type="entry name" value="LD-TRANSPEPTIDASE"/>
    <property type="match status" value="1"/>
</dbReference>
<comment type="caution">
    <text evidence="1">The sequence shown here is derived from an EMBL/GenBank/DDBJ whole genome shotgun (WGS) entry which is preliminary data.</text>
</comment>
<organism evidence="1 2">
    <name type="scientific">Providencia rettgeri</name>
    <dbReference type="NCBI Taxonomy" id="587"/>
    <lineage>
        <taxon>Bacteria</taxon>
        <taxon>Pseudomonadati</taxon>
        <taxon>Pseudomonadota</taxon>
        <taxon>Gammaproteobacteria</taxon>
        <taxon>Enterobacterales</taxon>
        <taxon>Morganellaceae</taxon>
        <taxon>Providencia</taxon>
    </lineage>
</organism>
<reference evidence="1" key="1">
    <citation type="submission" date="2021-03" db="EMBL/GenBank/DDBJ databases">
        <title>Molecular epidemiology and mechanisms of colistin and carbapenem resistance in Enterobacteriaceae from clinical isolates, the environment and porcine samples in Pretoria, South Africa.</title>
        <authorList>
            <person name="Bogoshi D."/>
            <person name="Mbelle N.M."/>
            <person name="Naidoo V."/>
            <person name="Osei Sekyere J."/>
        </authorList>
    </citation>
    <scope>NUCLEOTIDE SEQUENCE</scope>
    <source>
        <strain evidence="1">C052</strain>
    </source>
</reference>
<dbReference type="PANTHER" id="PTHR36699:SF1">
    <property type="entry name" value="L,D-TRANSPEPTIDASE YAFK-RELATED"/>
    <property type="match status" value="1"/>
</dbReference>
<dbReference type="AlphaFoldDB" id="A0A939SQX6"/>
<protein>
    <submittedName>
        <fullName evidence="1">Uncharacterized protein</fullName>
    </submittedName>
</protein>
<evidence type="ECO:0000313" key="2">
    <source>
        <dbReference type="Proteomes" id="UP000664477"/>
    </source>
</evidence>
<dbReference type="Proteomes" id="UP000664477">
    <property type="component" value="Unassembled WGS sequence"/>
</dbReference>
<accession>A0A939SQX6</accession>
<dbReference type="EMBL" id="JAGETQ010000083">
    <property type="protein sequence ID" value="MBO1916375.1"/>
    <property type="molecule type" value="Genomic_DNA"/>
</dbReference>
<sequence length="118" mass="13442">MGCYAMTDKYMGEIYQTVETALLSGQSVINVSIYPFKMTNENMLRYRNSSHYAFWKQLQPLTSISTAQEGLPSVGRFKYAVIDQADTPTKGSKSQYALTKIGIRRNYLGQFAASFHYR</sequence>
<name>A0A939SQX6_PRORE</name>